<evidence type="ECO:0000313" key="4">
    <source>
        <dbReference type="EMBL" id="MFD1737968.1"/>
    </source>
</evidence>
<dbReference type="Pfam" id="PF00106">
    <property type="entry name" value="adh_short"/>
    <property type="match status" value="1"/>
</dbReference>
<dbReference type="PANTHER" id="PTHR43976:SF16">
    <property type="entry name" value="SHORT-CHAIN DEHYDROGENASE_REDUCTASE FAMILY PROTEIN"/>
    <property type="match status" value="1"/>
</dbReference>
<dbReference type="RefSeq" id="WP_377929187.1">
    <property type="nucleotide sequence ID" value="NZ_JBHUEM010000028.1"/>
</dbReference>
<dbReference type="InterPro" id="IPR036291">
    <property type="entry name" value="NAD(P)-bd_dom_sf"/>
</dbReference>
<dbReference type="InterPro" id="IPR020904">
    <property type="entry name" value="Sc_DH/Rdtase_CS"/>
</dbReference>
<dbReference type="InterPro" id="IPR002347">
    <property type="entry name" value="SDR_fam"/>
</dbReference>
<evidence type="ECO:0000256" key="1">
    <source>
        <dbReference type="ARBA" id="ARBA00006484"/>
    </source>
</evidence>
<keyword evidence="5" id="KW-1185">Reference proteome</keyword>
<dbReference type="PRINTS" id="PR00080">
    <property type="entry name" value="SDRFAMILY"/>
</dbReference>
<evidence type="ECO:0000256" key="2">
    <source>
        <dbReference type="ARBA" id="ARBA00023002"/>
    </source>
</evidence>
<evidence type="ECO:0000313" key="5">
    <source>
        <dbReference type="Proteomes" id="UP001597214"/>
    </source>
</evidence>
<name>A0ABW4LV27_9BACI</name>
<proteinExistence type="inferred from homology"/>
<comment type="similarity">
    <text evidence="1 3">Belongs to the short-chain dehydrogenases/reductases (SDR) family.</text>
</comment>
<dbReference type="InterPro" id="IPR051911">
    <property type="entry name" value="SDR_oxidoreductase"/>
</dbReference>
<dbReference type="NCBIfam" id="NF005372">
    <property type="entry name" value="PRK06914.1"/>
    <property type="match status" value="1"/>
</dbReference>
<dbReference type="EMBL" id="JBHUEM010000028">
    <property type="protein sequence ID" value="MFD1737968.1"/>
    <property type="molecule type" value="Genomic_DNA"/>
</dbReference>
<gene>
    <name evidence="4" type="ORF">ACFSCX_15635</name>
</gene>
<keyword evidence="2" id="KW-0560">Oxidoreductase</keyword>
<dbReference type="PROSITE" id="PS00061">
    <property type="entry name" value="ADH_SHORT"/>
    <property type="match status" value="1"/>
</dbReference>
<organism evidence="4 5">
    <name type="scientific">Bacillus salitolerans</name>
    <dbReference type="NCBI Taxonomy" id="1437434"/>
    <lineage>
        <taxon>Bacteria</taxon>
        <taxon>Bacillati</taxon>
        <taxon>Bacillota</taxon>
        <taxon>Bacilli</taxon>
        <taxon>Bacillales</taxon>
        <taxon>Bacillaceae</taxon>
        <taxon>Bacillus</taxon>
    </lineage>
</organism>
<protein>
    <submittedName>
        <fullName evidence="4">SDR family oxidoreductase</fullName>
    </submittedName>
</protein>
<dbReference type="Gene3D" id="3.40.50.720">
    <property type="entry name" value="NAD(P)-binding Rossmann-like Domain"/>
    <property type="match status" value="1"/>
</dbReference>
<dbReference type="PANTHER" id="PTHR43976">
    <property type="entry name" value="SHORT CHAIN DEHYDROGENASE"/>
    <property type="match status" value="1"/>
</dbReference>
<dbReference type="CDD" id="cd05374">
    <property type="entry name" value="17beta-HSD-like_SDR_c"/>
    <property type="match status" value="1"/>
</dbReference>
<comment type="caution">
    <text evidence="4">The sequence shown here is derived from an EMBL/GenBank/DDBJ whole genome shotgun (WGS) entry which is preliminary data.</text>
</comment>
<reference evidence="5" key="1">
    <citation type="journal article" date="2019" name="Int. J. Syst. Evol. Microbiol.">
        <title>The Global Catalogue of Microorganisms (GCM) 10K type strain sequencing project: providing services to taxonomists for standard genome sequencing and annotation.</title>
        <authorList>
            <consortium name="The Broad Institute Genomics Platform"/>
            <consortium name="The Broad Institute Genome Sequencing Center for Infectious Disease"/>
            <person name="Wu L."/>
            <person name="Ma J."/>
        </authorList>
    </citation>
    <scope>NUCLEOTIDE SEQUENCE [LARGE SCALE GENOMIC DNA]</scope>
    <source>
        <strain evidence="5">CCUG 49339</strain>
    </source>
</reference>
<dbReference type="PRINTS" id="PR00081">
    <property type="entry name" value="GDHRDH"/>
</dbReference>
<evidence type="ECO:0000256" key="3">
    <source>
        <dbReference type="RuleBase" id="RU000363"/>
    </source>
</evidence>
<dbReference type="SUPFAM" id="SSF51735">
    <property type="entry name" value="NAD(P)-binding Rossmann-fold domains"/>
    <property type="match status" value="1"/>
</dbReference>
<dbReference type="Proteomes" id="UP001597214">
    <property type="component" value="Unassembled WGS sequence"/>
</dbReference>
<accession>A0ABW4LV27</accession>
<sequence>MSKKVAIITGCSSGFGLMSALELAQSGFQVVATMRDPNKSTELLTQAEKEHVKEHITVFPLDVTSKESIEGLMEYIKSLPSVDVLVNNAGFAVGGFCEELTIEDYQEQFDTNFFGVISVTKAVLPYMREQQSGRMINISSISGRIGFPGLSPYVSSKFALEGFSEALSFEVAPFGIDVVLVEPGSYETSIWSTGTKLRTDHSSREDSPYYFYLKAILKNLHKAKPKYGDPREVARLVASIASQKTKPALRYPVGKGVKTSIRLKHILPSNQMKSIVTKKLLGSKVGD</sequence>